<dbReference type="Pfam" id="PF00534">
    <property type="entry name" value="Glycos_transf_1"/>
    <property type="match status" value="1"/>
</dbReference>
<dbReference type="CDD" id="cd03811">
    <property type="entry name" value="GT4_GT28_WabH-like"/>
    <property type="match status" value="1"/>
</dbReference>
<keyword evidence="4" id="KW-1185">Reference proteome</keyword>
<dbReference type="InterPro" id="IPR050194">
    <property type="entry name" value="Glycosyltransferase_grp1"/>
</dbReference>
<feature type="domain" description="Glycosyltransferase subfamily 4-like N-terminal" evidence="2">
    <location>
        <begin position="16"/>
        <end position="171"/>
    </location>
</feature>
<feature type="domain" description="Glycosyl transferase family 1" evidence="1">
    <location>
        <begin position="181"/>
        <end position="333"/>
    </location>
</feature>
<keyword evidence="3" id="KW-0808">Transferase</keyword>
<gene>
    <name evidence="3" type="ORF">theurythT_15580</name>
</gene>
<evidence type="ECO:0000259" key="1">
    <source>
        <dbReference type="Pfam" id="PF00534"/>
    </source>
</evidence>
<dbReference type="InterPro" id="IPR028098">
    <property type="entry name" value="Glyco_trans_4-like_N"/>
</dbReference>
<dbReference type="InterPro" id="IPR001296">
    <property type="entry name" value="Glyco_trans_1"/>
</dbReference>
<dbReference type="Gene3D" id="3.40.50.2000">
    <property type="entry name" value="Glycogen Phosphorylase B"/>
    <property type="match status" value="2"/>
</dbReference>
<dbReference type="Pfam" id="PF13439">
    <property type="entry name" value="Glyco_transf_4"/>
    <property type="match status" value="1"/>
</dbReference>
<evidence type="ECO:0000313" key="3">
    <source>
        <dbReference type="EMBL" id="GLX82106.1"/>
    </source>
</evidence>
<reference evidence="3 4" key="1">
    <citation type="submission" date="2023-03" db="EMBL/GenBank/DDBJ databases">
        <title>Draft genome sequence of Thalassotalea eurytherma JCM 18482T.</title>
        <authorList>
            <person name="Sawabe T."/>
        </authorList>
    </citation>
    <scope>NUCLEOTIDE SEQUENCE [LARGE SCALE GENOMIC DNA]</scope>
    <source>
        <strain evidence="3 4">JCM 18482</strain>
    </source>
</reference>
<name>A0ABQ6H1N9_9GAMM</name>
<dbReference type="GO" id="GO:0016740">
    <property type="term" value="F:transferase activity"/>
    <property type="evidence" value="ECO:0007669"/>
    <property type="project" value="UniProtKB-KW"/>
</dbReference>
<evidence type="ECO:0000313" key="4">
    <source>
        <dbReference type="Proteomes" id="UP001157133"/>
    </source>
</evidence>
<accession>A0ABQ6H1N9</accession>
<organism evidence="3 4">
    <name type="scientific">Thalassotalea eurytherma</name>
    <dbReference type="NCBI Taxonomy" id="1144278"/>
    <lineage>
        <taxon>Bacteria</taxon>
        <taxon>Pseudomonadati</taxon>
        <taxon>Pseudomonadota</taxon>
        <taxon>Gammaproteobacteria</taxon>
        <taxon>Alteromonadales</taxon>
        <taxon>Colwelliaceae</taxon>
        <taxon>Thalassotalea</taxon>
    </lineage>
</organism>
<dbReference type="RefSeq" id="WP_284207461.1">
    <property type="nucleotide sequence ID" value="NZ_BSSU01000007.1"/>
</dbReference>
<dbReference type="SUPFAM" id="SSF53756">
    <property type="entry name" value="UDP-Glycosyltransferase/glycogen phosphorylase"/>
    <property type="match status" value="1"/>
</dbReference>
<dbReference type="Proteomes" id="UP001157133">
    <property type="component" value="Unassembled WGS sequence"/>
</dbReference>
<proteinExistence type="predicted"/>
<protein>
    <submittedName>
        <fullName evidence="3">Glycosyl transferase</fullName>
    </submittedName>
</protein>
<evidence type="ECO:0000259" key="2">
    <source>
        <dbReference type="Pfam" id="PF13439"/>
    </source>
</evidence>
<sequence>MTKRIKLLHLTYDMRIGGTETVIKNLVEGLDKDNFDVEILCIEPSIGPFGQQLIDEGYKVSHLNWTGGFDIKVIKDIRKYIRSQNVDILHCHQYTPWVYGALASAFTTAKVIFTEHGRFYPDSSSWKRKFINPILVGLTDHITAISKATKQALVDYEFIPEDKIQVIYNGIKPLVADEKKIEELRDELNIPKGAQILGTVARLDPIKNQTMMIEAFDMVLREHPNTYLLIVGDGEEKEKLLKLVEKLAINEKVIFTGYIAKPVNHIALMDIFLLSSLSEGTSMTLLEAMSLGTPCAVTDAGGNPEVIEDKFNGFVSLNDETGEFAHNILKLLDTFNKKHWNDSCLKIFNNRFQTTKMVNQYSTHYKGVKC</sequence>
<dbReference type="EMBL" id="BSSU01000007">
    <property type="protein sequence ID" value="GLX82106.1"/>
    <property type="molecule type" value="Genomic_DNA"/>
</dbReference>
<comment type="caution">
    <text evidence="3">The sequence shown here is derived from an EMBL/GenBank/DDBJ whole genome shotgun (WGS) entry which is preliminary data.</text>
</comment>
<dbReference type="PANTHER" id="PTHR45947:SF3">
    <property type="entry name" value="SULFOQUINOVOSYL TRANSFERASE SQD2"/>
    <property type="match status" value="1"/>
</dbReference>
<dbReference type="PANTHER" id="PTHR45947">
    <property type="entry name" value="SULFOQUINOVOSYL TRANSFERASE SQD2"/>
    <property type="match status" value="1"/>
</dbReference>